<name>A0ACA9SNM8_9GLOM</name>
<feature type="non-terminal residue" evidence="1">
    <location>
        <position position="48"/>
    </location>
</feature>
<gene>
    <name evidence="1" type="ORF">RPERSI_LOCUS33306</name>
</gene>
<protein>
    <submittedName>
        <fullName evidence="1">5532_t:CDS:1</fullName>
    </submittedName>
</protein>
<proteinExistence type="predicted"/>
<dbReference type="EMBL" id="CAJVQC010143553">
    <property type="protein sequence ID" value="CAG8844657.1"/>
    <property type="molecule type" value="Genomic_DNA"/>
</dbReference>
<sequence length="48" mass="5586">QSADATIATILQDTEWSGQWYELDQKVYVKLYNSSLSDFQKALEMKIE</sequence>
<evidence type="ECO:0000313" key="2">
    <source>
        <dbReference type="Proteomes" id="UP000789920"/>
    </source>
</evidence>
<accession>A0ACA9SNM8</accession>
<feature type="non-terminal residue" evidence="1">
    <location>
        <position position="1"/>
    </location>
</feature>
<dbReference type="Proteomes" id="UP000789920">
    <property type="component" value="Unassembled WGS sequence"/>
</dbReference>
<evidence type="ECO:0000313" key="1">
    <source>
        <dbReference type="EMBL" id="CAG8844657.1"/>
    </source>
</evidence>
<keyword evidence="2" id="KW-1185">Reference proteome</keyword>
<organism evidence="1 2">
    <name type="scientific">Racocetra persica</name>
    <dbReference type="NCBI Taxonomy" id="160502"/>
    <lineage>
        <taxon>Eukaryota</taxon>
        <taxon>Fungi</taxon>
        <taxon>Fungi incertae sedis</taxon>
        <taxon>Mucoromycota</taxon>
        <taxon>Glomeromycotina</taxon>
        <taxon>Glomeromycetes</taxon>
        <taxon>Diversisporales</taxon>
        <taxon>Gigasporaceae</taxon>
        <taxon>Racocetra</taxon>
    </lineage>
</organism>
<comment type="caution">
    <text evidence="1">The sequence shown here is derived from an EMBL/GenBank/DDBJ whole genome shotgun (WGS) entry which is preliminary data.</text>
</comment>
<reference evidence="1" key="1">
    <citation type="submission" date="2021-06" db="EMBL/GenBank/DDBJ databases">
        <authorList>
            <person name="Kallberg Y."/>
            <person name="Tangrot J."/>
            <person name="Rosling A."/>
        </authorList>
    </citation>
    <scope>NUCLEOTIDE SEQUENCE</scope>
    <source>
        <strain evidence="1">MA461A</strain>
    </source>
</reference>